<organism evidence="1 2">
    <name type="scientific">Herminiimonas fonticola</name>
    <dbReference type="NCBI Taxonomy" id="303380"/>
    <lineage>
        <taxon>Bacteria</taxon>
        <taxon>Pseudomonadati</taxon>
        <taxon>Pseudomonadota</taxon>
        <taxon>Betaproteobacteria</taxon>
        <taxon>Burkholderiales</taxon>
        <taxon>Oxalobacteraceae</taxon>
        <taxon>Herminiimonas</taxon>
    </lineage>
</organism>
<reference evidence="1 2" key="1">
    <citation type="submission" date="2019-03" db="EMBL/GenBank/DDBJ databases">
        <title>Genomic Encyclopedia of Type Strains, Phase IV (KMG-IV): sequencing the most valuable type-strain genomes for metagenomic binning, comparative biology and taxonomic classification.</title>
        <authorList>
            <person name="Goeker M."/>
        </authorList>
    </citation>
    <scope>NUCLEOTIDE SEQUENCE [LARGE SCALE GENOMIC DNA]</scope>
    <source>
        <strain evidence="1 2">DSM 18555</strain>
    </source>
</reference>
<evidence type="ECO:0000313" key="2">
    <source>
        <dbReference type="Proteomes" id="UP000294737"/>
    </source>
</evidence>
<dbReference type="OrthoDB" id="8912073at2"/>
<keyword evidence="2" id="KW-1185">Reference proteome</keyword>
<name>A0A4R6FZ77_9BURK</name>
<dbReference type="AlphaFoldDB" id="A0A4R6FZ77"/>
<accession>A0A4R6FZ77</accession>
<sequence>MYAAFKYIQSIALQDLRLYFSPFSGAIKAIKIELARPKSSGAKNIILNDVRLYFAPFIGAIDGIKEEITK</sequence>
<dbReference type="Proteomes" id="UP000294737">
    <property type="component" value="Unassembled WGS sequence"/>
</dbReference>
<evidence type="ECO:0000313" key="1">
    <source>
        <dbReference type="EMBL" id="TDN87301.1"/>
    </source>
</evidence>
<dbReference type="EMBL" id="SNWF01000011">
    <property type="protein sequence ID" value="TDN87301.1"/>
    <property type="molecule type" value="Genomic_DNA"/>
</dbReference>
<proteinExistence type="predicted"/>
<protein>
    <submittedName>
        <fullName evidence="1">Uncharacterized protein</fullName>
    </submittedName>
</protein>
<gene>
    <name evidence="1" type="ORF">EV677_3012</name>
</gene>
<dbReference type="RefSeq" id="WP_133467301.1">
    <property type="nucleotide sequence ID" value="NZ_PTLZ01000002.1"/>
</dbReference>
<comment type="caution">
    <text evidence="1">The sequence shown here is derived from an EMBL/GenBank/DDBJ whole genome shotgun (WGS) entry which is preliminary data.</text>
</comment>